<feature type="repeat" description="ANK" evidence="1">
    <location>
        <begin position="205"/>
        <end position="237"/>
    </location>
</feature>
<dbReference type="InterPro" id="IPR002110">
    <property type="entry name" value="Ankyrin_rpt"/>
</dbReference>
<dbReference type="InterPro" id="IPR051569">
    <property type="entry name" value="SHANK"/>
</dbReference>
<dbReference type="Pfam" id="PF00595">
    <property type="entry name" value="PDZ"/>
    <property type="match status" value="1"/>
</dbReference>
<dbReference type="PANTHER" id="PTHR24135:SF28">
    <property type="entry name" value="LD13733P"/>
    <property type="match status" value="1"/>
</dbReference>
<dbReference type="Pfam" id="PF12796">
    <property type="entry name" value="Ank_2"/>
    <property type="match status" value="2"/>
</dbReference>
<dbReference type="Gene3D" id="2.30.42.10">
    <property type="match status" value="1"/>
</dbReference>
<feature type="domain" description="PDZ" evidence="2">
    <location>
        <begin position="338"/>
        <end position="431"/>
    </location>
</feature>
<dbReference type="SUPFAM" id="SSF48403">
    <property type="entry name" value="Ankyrin repeat"/>
    <property type="match status" value="1"/>
</dbReference>
<dbReference type="PROSITE" id="PS50297">
    <property type="entry name" value="ANK_REP_REGION"/>
    <property type="match status" value="1"/>
</dbReference>
<evidence type="ECO:0000313" key="3">
    <source>
        <dbReference type="WBParaSite" id="SBAD_0000925801-mRNA-1"/>
    </source>
</evidence>
<evidence type="ECO:0000256" key="1">
    <source>
        <dbReference type="PROSITE-ProRule" id="PRU00023"/>
    </source>
</evidence>
<dbReference type="GO" id="GO:0045211">
    <property type="term" value="C:postsynaptic membrane"/>
    <property type="evidence" value="ECO:0007669"/>
    <property type="project" value="TreeGrafter"/>
</dbReference>
<dbReference type="SMART" id="SM00228">
    <property type="entry name" value="PDZ"/>
    <property type="match status" value="1"/>
</dbReference>
<dbReference type="InterPro" id="IPR001478">
    <property type="entry name" value="PDZ"/>
</dbReference>
<keyword evidence="1" id="KW-0040">ANK repeat</keyword>
<dbReference type="GO" id="GO:0014069">
    <property type="term" value="C:postsynaptic density"/>
    <property type="evidence" value="ECO:0007669"/>
    <property type="project" value="TreeGrafter"/>
</dbReference>
<dbReference type="GO" id="GO:0035255">
    <property type="term" value="F:ionotropic glutamate receptor binding"/>
    <property type="evidence" value="ECO:0007669"/>
    <property type="project" value="TreeGrafter"/>
</dbReference>
<sequence length="468" mass="52525">LDQENTFIFVCFVTIHICFQLRYKGRLDSIFDGQDRQSKRVNSESYRKKLIRYIRSRNAAKVEDICNQGLDPNFIDQRFGETPLTIAASMCDNRDVLMSLANAGAHLDFRNLTGQTALHKAAVLASSNNVRTLLELRSSPYYKDRVGLTPLSSDIAELLLRDYSEIGITDVNGNQEIHTACRNGLAAHLEHLLFYRADPNCRNFNGNTPLHVCASRNQVSCARVLLFRGSDPNIMNNQQQTAYHLALLASSPEIANLLKNYDSAKTVPYRGAPLYNSKRKWRRVRTMAKPPMSSVSEYAYETSLQSPYSSPYQARRETPTPFCLSLIYFLYRTNHTHTVVVPRGPNGFGFLLAGAQKLDATVQFEPNQKMPSLQYFKSVAANGNALKAGVKSGDFLVELNGIDVRCVSHDEVVKLIEAAGSSLVMKVVTVDSQPAETPHLSYRQTKTVGRLEYNERENGIERIGNENK</sequence>
<dbReference type="SUPFAM" id="SSF50156">
    <property type="entry name" value="PDZ domain-like"/>
    <property type="match status" value="1"/>
</dbReference>
<dbReference type="WBParaSite" id="SBAD_0000925801-mRNA-1">
    <property type="protein sequence ID" value="SBAD_0000925801-mRNA-1"/>
    <property type="gene ID" value="SBAD_0000925801"/>
</dbReference>
<protein>
    <submittedName>
        <fullName evidence="3">PDZ domain-containing protein</fullName>
    </submittedName>
</protein>
<dbReference type="PANTHER" id="PTHR24135">
    <property type="entry name" value="SH3 AND MULTIPLE ANKYRIN REPEAT DOMAINS PROTEIN"/>
    <property type="match status" value="1"/>
</dbReference>
<organism evidence="3">
    <name type="scientific">Soboliphyme baturini</name>
    <dbReference type="NCBI Taxonomy" id="241478"/>
    <lineage>
        <taxon>Eukaryota</taxon>
        <taxon>Metazoa</taxon>
        <taxon>Ecdysozoa</taxon>
        <taxon>Nematoda</taxon>
        <taxon>Enoplea</taxon>
        <taxon>Dorylaimia</taxon>
        <taxon>Dioctophymatida</taxon>
        <taxon>Dioctophymatoidea</taxon>
        <taxon>Soboliphymatidae</taxon>
        <taxon>Soboliphyme</taxon>
    </lineage>
</organism>
<dbReference type="InterPro" id="IPR036770">
    <property type="entry name" value="Ankyrin_rpt-contain_sf"/>
</dbReference>
<dbReference type="GO" id="GO:0043197">
    <property type="term" value="C:dendritic spine"/>
    <property type="evidence" value="ECO:0007669"/>
    <property type="project" value="TreeGrafter"/>
</dbReference>
<dbReference type="PROSITE" id="PS50106">
    <property type="entry name" value="PDZ"/>
    <property type="match status" value="1"/>
</dbReference>
<proteinExistence type="predicted"/>
<dbReference type="PROSITE" id="PS50088">
    <property type="entry name" value="ANK_REPEAT"/>
    <property type="match status" value="1"/>
</dbReference>
<dbReference type="SMART" id="SM00248">
    <property type="entry name" value="ANK"/>
    <property type="match status" value="5"/>
</dbReference>
<dbReference type="GO" id="GO:0030160">
    <property type="term" value="F:synaptic receptor adaptor activity"/>
    <property type="evidence" value="ECO:0007669"/>
    <property type="project" value="TreeGrafter"/>
</dbReference>
<dbReference type="Gene3D" id="1.25.40.20">
    <property type="entry name" value="Ankyrin repeat-containing domain"/>
    <property type="match status" value="2"/>
</dbReference>
<dbReference type="InterPro" id="IPR036034">
    <property type="entry name" value="PDZ_sf"/>
</dbReference>
<name>A0A183IZ88_9BILA</name>
<evidence type="ECO:0000259" key="2">
    <source>
        <dbReference type="PROSITE" id="PS50106"/>
    </source>
</evidence>
<reference evidence="3" key="1">
    <citation type="submission" date="2016-06" db="UniProtKB">
        <authorList>
            <consortium name="WormBaseParasite"/>
        </authorList>
    </citation>
    <scope>IDENTIFICATION</scope>
</reference>
<dbReference type="AlphaFoldDB" id="A0A183IZ88"/>
<accession>A0A183IZ88</accession>